<keyword evidence="3" id="KW-0596">Phosphopantetheine</keyword>
<dbReference type="Pfam" id="PF00550">
    <property type="entry name" value="PP-binding"/>
    <property type="match status" value="1"/>
</dbReference>
<dbReference type="Gene3D" id="3.40.50.1820">
    <property type="entry name" value="alpha/beta hydrolase"/>
    <property type="match status" value="1"/>
</dbReference>
<dbReference type="EMBL" id="JANEYF010001459">
    <property type="protein sequence ID" value="KAJ8963947.1"/>
    <property type="molecule type" value="Genomic_DNA"/>
</dbReference>
<dbReference type="InterPro" id="IPR029058">
    <property type="entry name" value="AB_hydrolase_fold"/>
</dbReference>
<dbReference type="AlphaFoldDB" id="A0AAV8ZHG2"/>
<dbReference type="GO" id="GO:0031177">
    <property type="term" value="F:phosphopantetheine binding"/>
    <property type="evidence" value="ECO:0007669"/>
    <property type="project" value="InterPro"/>
</dbReference>
<dbReference type="PROSITE" id="PS50075">
    <property type="entry name" value="CARRIER"/>
    <property type="match status" value="1"/>
</dbReference>
<dbReference type="EC" id="2.3.1.85" evidence="1"/>
<comment type="caution">
    <text evidence="7">The sequence shown here is derived from an EMBL/GenBank/DDBJ whole genome shotgun (WGS) entry which is preliminary data.</text>
</comment>
<dbReference type="InterPro" id="IPR020806">
    <property type="entry name" value="PKS_PP-bd"/>
</dbReference>
<dbReference type="SMART" id="SM00823">
    <property type="entry name" value="PKS_PP"/>
    <property type="match status" value="1"/>
</dbReference>
<dbReference type="PROSITE" id="PS00012">
    <property type="entry name" value="PHOSPHOPANTETHEINE"/>
    <property type="match status" value="1"/>
</dbReference>
<comment type="catalytic activity">
    <reaction evidence="5">
        <text>acetyl-CoA + n malonyl-CoA + 2n NADPH + 2n H(+) = a long-chain fatty acid + (n+1) CoA + n CO2 + 2n NADP(+).</text>
        <dbReference type="EC" id="2.3.1.85"/>
    </reaction>
</comment>
<evidence type="ECO:0000259" key="6">
    <source>
        <dbReference type="PROSITE" id="PS50075"/>
    </source>
</evidence>
<keyword evidence="4" id="KW-0597">Phosphoprotein</keyword>
<name>A0AAV8ZHG2_9CUCU</name>
<dbReference type="InterPro" id="IPR009081">
    <property type="entry name" value="PP-bd_ACP"/>
</dbReference>
<gene>
    <name evidence="7" type="ORF">NQ314_005278</name>
</gene>
<dbReference type="Gene3D" id="1.10.1200.10">
    <property type="entry name" value="ACP-like"/>
    <property type="match status" value="1"/>
</dbReference>
<dbReference type="SUPFAM" id="SSF47336">
    <property type="entry name" value="ACP-like"/>
    <property type="match status" value="1"/>
</dbReference>
<sequence length="561" mass="64348">MVVAEKLGAASADSILDAVANVLGINDIKTISLHSTLPELGMDSLTAAEIRQILERDYEVNLSAKDMRTMTLARLKQIQMEKDVKYQSDVSTDVTAFAMEKILRIIGTESETRLLQVKLTSKVDEETLSPKLLLFPGLEGVSKVYEPLAVRLRAHIVCVQYTYYSTNSTIEHIAKSLLPVKLTIENMYKRRYTLTPPEGPDDNLSRDDGQHCAVLKINVNLYTEWSERWMTNHSRQTSNALPRLHALLLGEPTFESCKDELEKTYYSFSENFIEEYITENEPFQFLAYSYGVVVAMEVVNILESKGYAGKIICLDGSPLMMKQISNTFNFQSEENLQTSIIYQVLSILVPNNIISSHKETFFKCKSWEDRLNLLYKITKDYSTLEENYQRTLANSLYERIKALNIYNPSYSKLKSKVKLYKAKEASIRGLPEDHELSQLFENPVEVKIFEGNHSCLKKTQNLRKLTLRRGQIKAQLTKFHNFVTNIQTSDKLFELKARKQKIDLLWSEFQSIQLEIEMLDYETDHSDESESFDYKYFEAMALADAKLFYEQTSGASSMGPS</sequence>
<evidence type="ECO:0000256" key="4">
    <source>
        <dbReference type="ARBA" id="ARBA00022553"/>
    </source>
</evidence>
<feature type="domain" description="Carrier" evidence="6">
    <location>
        <begin position="9"/>
        <end position="86"/>
    </location>
</feature>
<protein>
    <recommendedName>
        <fullName evidence="2">Fatty acid synthase</fullName>
        <ecNumber evidence="1">2.3.1.85</ecNumber>
    </recommendedName>
</protein>
<evidence type="ECO:0000256" key="5">
    <source>
        <dbReference type="ARBA" id="ARBA00044883"/>
    </source>
</evidence>
<dbReference type="Proteomes" id="UP001162156">
    <property type="component" value="Unassembled WGS sequence"/>
</dbReference>
<evidence type="ECO:0000256" key="3">
    <source>
        <dbReference type="ARBA" id="ARBA00022450"/>
    </source>
</evidence>
<evidence type="ECO:0000256" key="1">
    <source>
        <dbReference type="ARBA" id="ARBA00012873"/>
    </source>
</evidence>
<dbReference type="SUPFAM" id="SSF53474">
    <property type="entry name" value="alpha/beta-Hydrolases"/>
    <property type="match status" value="1"/>
</dbReference>
<reference evidence="7" key="1">
    <citation type="journal article" date="2023" name="Insect Mol. Biol.">
        <title>Genome sequencing provides insights into the evolution of gene families encoding plant cell wall-degrading enzymes in longhorned beetles.</title>
        <authorList>
            <person name="Shin N.R."/>
            <person name="Okamura Y."/>
            <person name="Kirsch R."/>
            <person name="Pauchet Y."/>
        </authorList>
    </citation>
    <scope>NUCLEOTIDE SEQUENCE</scope>
    <source>
        <strain evidence="7">RBIC_L_NR</strain>
    </source>
</reference>
<evidence type="ECO:0000313" key="8">
    <source>
        <dbReference type="Proteomes" id="UP001162156"/>
    </source>
</evidence>
<accession>A0AAV8ZHG2</accession>
<dbReference type="InterPro" id="IPR036736">
    <property type="entry name" value="ACP-like_sf"/>
</dbReference>
<proteinExistence type="predicted"/>
<keyword evidence="8" id="KW-1185">Reference proteome</keyword>
<dbReference type="GO" id="GO:0004312">
    <property type="term" value="F:fatty acid synthase activity"/>
    <property type="evidence" value="ECO:0007669"/>
    <property type="project" value="UniProtKB-EC"/>
</dbReference>
<evidence type="ECO:0000256" key="2">
    <source>
        <dbReference type="ARBA" id="ARBA00018769"/>
    </source>
</evidence>
<organism evidence="7 8">
    <name type="scientific">Rhamnusium bicolor</name>
    <dbReference type="NCBI Taxonomy" id="1586634"/>
    <lineage>
        <taxon>Eukaryota</taxon>
        <taxon>Metazoa</taxon>
        <taxon>Ecdysozoa</taxon>
        <taxon>Arthropoda</taxon>
        <taxon>Hexapoda</taxon>
        <taxon>Insecta</taxon>
        <taxon>Pterygota</taxon>
        <taxon>Neoptera</taxon>
        <taxon>Endopterygota</taxon>
        <taxon>Coleoptera</taxon>
        <taxon>Polyphaga</taxon>
        <taxon>Cucujiformia</taxon>
        <taxon>Chrysomeloidea</taxon>
        <taxon>Cerambycidae</taxon>
        <taxon>Lepturinae</taxon>
        <taxon>Rhagiini</taxon>
        <taxon>Rhamnusium</taxon>
    </lineage>
</organism>
<dbReference type="InterPro" id="IPR006162">
    <property type="entry name" value="Ppantetheine_attach_site"/>
</dbReference>
<evidence type="ECO:0000313" key="7">
    <source>
        <dbReference type="EMBL" id="KAJ8963947.1"/>
    </source>
</evidence>